<organism evidence="1">
    <name type="scientific">Brassica napus</name>
    <name type="common">Rape</name>
    <dbReference type="NCBI Taxonomy" id="3708"/>
    <lineage>
        <taxon>Eukaryota</taxon>
        <taxon>Viridiplantae</taxon>
        <taxon>Streptophyta</taxon>
        <taxon>Embryophyta</taxon>
        <taxon>Tracheophyta</taxon>
        <taxon>Spermatophyta</taxon>
        <taxon>Magnoliopsida</taxon>
        <taxon>eudicotyledons</taxon>
        <taxon>Gunneridae</taxon>
        <taxon>Pentapetalae</taxon>
        <taxon>rosids</taxon>
        <taxon>malvids</taxon>
        <taxon>Brassicales</taxon>
        <taxon>Brassicaceae</taxon>
        <taxon>Brassiceae</taxon>
        <taxon>Brassica</taxon>
    </lineage>
</organism>
<name>A0A816MAY0_BRANA</name>
<gene>
    <name evidence="1" type="ORF">DARMORV10_C07P25720.1</name>
</gene>
<dbReference type="Proteomes" id="UP001295469">
    <property type="component" value="Chromosome C07"/>
</dbReference>
<proteinExistence type="predicted"/>
<dbReference type="PANTHER" id="PTHR33181:SF4">
    <property type="entry name" value="OVULE PROTEIN"/>
    <property type="match status" value="1"/>
</dbReference>
<accession>A0A816MAY0</accession>
<reference evidence="1" key="1">
    <citation type="submission" date="2021-01" db="EMBL/GenBank/DDBJ databases">
        <authorList>
            <consortium name="Genoscope - CEA"/>
            <person name="William W."/>
        </authorList>
    </citation>
    <scope>NUCLEOTIDE SEQUENCE</scope>
</reference>
<dbReference type="EMBL" id="HG994371">
    <property type="protein sequence ID" value="CAF1986831.1"/>
    <property type="molecule type" value="Genomic_DNA"/>
</dbReference>
<evidence type="ECO:0000313" key="1">
    <source>
        <dbReference type="EMBL" id="CAF1986831.1"/>
    </source>
</evidence>
<dbReference type="PANTHER" id="PTHR33181">
    <property type="entry name" value="OS01G0778500 PROTEIN"/>
    <property type="match status" value="1"/>
</dbReference>
<dbReference type="AlphaFoldDB" id="A0A816MAY0"/>
<dbReference type="OrthoDB" id="661559at2759"/>
<sequence>MRPIIKEHPSFRLFNFEAIGCNVSFWELGLLYSLSSLLFSLSSLAQMAGLRWREWWNTMAFPTRRIWNRFTVRVGLRHSGLLRLQNDVSSCEYEDVHIMWNLLHKIEDPTPTPTRVARIKQRKKACWNLFGSYLCQRF</sequence>
<protein>
    <submittedName>
        <fullName evidence="1">(rape) hypothetical protein</fullName>
    </submittedName>
</protein>